<name>A0A921GEM1_9ACTN</name>
<evidence type="ECO:0000313" key="1">
    <source>
        <dbReference type="EMBL" id="HJF44825.1"/>
    </source>
</evidence>
<accession>A0A921GEM1</accession>
<dbReference type="EMBL" id="DYWQ01000053">
    <property type="protein sequence ID" value="HJF44825.1"/>
    <property type="molecule type" value="Genomic_DNA"/>
</dbReference>
<dbReference type="InterPro" id="IPR029058">
    <property type="entry name" value="AB_hydrolase_fold"/>
</dbReference>
<sequence>MSSLFSPDEKNVFGYLAREFETLDERPLGDVDSLALACASYYRLPPEAAPARGAEGMPLTDLLRADWVSGMTEGLWDPDGLSRLLVCMAASPRLRGARVCHYVEDFDEAAEKQFSACTLLLPSGGAYVSFRGTDNTLVGWREDFNMAFETGVPSQRAATDYLERVAGLVEGPLYVGGHSKGGNLAVYAACTCSDAVSSRLVRVFSHDGPGFTAETLASDGWRARAGLVSKTVPRSSLIGMLFEQQEDYAVVDSSVVGVSQHDPFSWVVEGSDFVRLGGLGRGAGFVDGTLNEWISSMTREEREGFVDTLFSVLSAGGEDTFAALSDNWQTSVPAMLRELGGLEPDRRDHIMRALAMLFRSAIPELELPQLPQMPDFSLPQFPDLDALFAGRMEGGEEPREAEV</sequence>
<proteinExistence type="predicted"/>
<dbReference type="Proteomes" id="UP000697330">
    <property type="component" value="Unassembled WGS sequence"/>
</dbReference>
<dbReference type="InterPro" id="IPR024499">
    <property type="entry name" value="Mbeg1-like"/>
</dbReference>
<reference evidence="1" key="1">
    <citation type="journal article" date="2021" name="PeerJ">
        <title>Extensive microbial diversity within the chicken gut microbiome revealed by metagenomics and culture.</title>
        <authorList>
            <person name="Gilroy R."/>
            <person name="Ravi A."/>
            <person name="Getino M."/>
            <person name="Pursley I."/>
            <person name="Horton D.L."/>
            <person name="Alikhan N.F."/>
            <person name="Baker D."/>
            <person name="Gharbi K."/>
            <person name="Hall N."/>
            <person name="Watson M."/>
            <person name="Adriaenssens E.M."/>
            <person name="Foster-Nyarko E."/>
            <person name="Jarju S."/>
            <person name="Secka A."/>
            <person name="Antonio M."/>
            <person name="Oren A."/>
            <person name="Chaudhuri R.R."/>
            <person name="La Ragione R."/>
            <person name="Hildebrand F."/>
            <person name="Pallen M.J."/>
        </authorList>
    </citation>
    <scope>NUCLEOTIDE SEQUENCE</scope>
    <source>
        <strain evidence="1">CHK124-7917</strain>
    </source>
</reference>
<protein>
    <submittedName>
        <fullName evidence="1">DUF2974 domain-containing protein</fullName>
    </submittedName>
</protein>
<dbReference type="SUPFAM" id="SSF53474">
    <property type="entry name" value="alpha/beta-Hydrolases"/>
    <property type="match status" value="1"/>
</dbReference>
<organism evidence="1 2">
    <name type="scientific">Thermophilibacter provencensis</name>
    <dbReference type="NCBI Taxonomy" id="1852386"/>
    <lineage>
        <taxon>Bacteria</taxon>
        <taxon>Bacillati</taxon>
        <taxon>Actinomycetota</taxon>
        <taxon>Coriobacteriia</taxon>
        <taxon>Coriobacteriales</taxon>
        <taxon>Atopobiaceae</taxon>
        <taxon>Thermophilibacter</taxon>
    </lineage>
</organism>
<evidence type="ECO:0000313" key="2">
    <source>
        <dbReference type="Proteomes" id="UP000697330"/>
    </source>
</evidence>
<dbReference type="RefSeq" id="WP_274958778.1">
    <property type="nucleotide sequence ID" value="NZ_DYWQ01000053.1"/>
</dbReference>
<dbReference type="AlphaFoldDB" id="A0A921GEM1"/>
<gene>
    <name evidence="1" type="ORF">K8U72_03465</name>
</gene>
<reference evidence="1" key="2">
    <citation type="submission" date="2021-09" db="EMBL/GenBank/DDBJ databases">
        <authorList>
            <person name="Gilroy R."/>
        </authorList>
    </citation>
    <scope>NUCLEOTIDE SEQUENCE</scope>
    <source>
        <strain evidence="1">CHK124-7917</strain>
    </source>
</reference>
<comment type="caution">
    <text evidence="1">The sequence shown here is derived from an EMBL/GenBank/DDBJ whole genome shotgun (WGS) entry which is preliminary data.</text>
</comment>
<dbReference type="Pfam" id="PF11187">
    <property type="entry name" value="Mbeg1-like"/>
    <property type="match status" value="1"/>
</dbReference>